<dbReference type="Pfam" id="PF01221">
    <property type="entry name" value="Dynein_light"/>
    <property type="match status" value="1"/>
</dbReference>
<dbReference type="PANTHER" id="PTHR11886">
    <property type="entry name" value="DYNEIN LIGHT CHAIN"/>
    <property type="match status" value="1"/>
</dbReference>
<feature type="region of interest" description="Disordered" evidence="1">
    <location>
        <begin position="1"/>
        <end position="29"/>
    </location>
</feature>
<accession>A0ABQ8HFK1</accession>
<dbReference type="SUPFAM" id="SSF54648">
    <property type="entry name" value="DLC"/>
    <property type="match status" value="1"/>
</dbReference>
<keyword evidence="3" id="KW-1185">Reference proteome</keyword>
<dbReference type="SMART" id="SM01375">
    <property type="entry name" value="Dynein_light"/>
    <property type="match status" value="1"/>
</dbReference>
<feature type="compositionally biased region" description="Basic and acidic residues" evidence="1">
    <location>
        <begin position="1"/>
        <end position="24"/>
    </location>
</feature>
<dbReference type="EMBL" id="JAFEMO010000011">
    <property type="protein sequence ID" value="KAH7557410.1"/>
    <property type="molecule type" value="Genomic_DNA"/>
</dbReference>
<evidence type="ECO:0000256" key="1">
    <source>
        <dbReference type="SAM" id="MobiDB-lite"/>
    </source>
</evidence>
<proteinExistence type="predicted"/>
<dbReference type="InterPro" id="IPR001372">
    <property type="entry name" value="Dynein_light_chain_typ-1/2"/>
</dbReference>
<evidence type="ECO:0008006" key="4">
    <source>
        <dbReference type="Google" id="ProtNLM"/>
    </source>
</evidence>
<sequence>MESRRPELESERRRRLGKNKEKVAECAPSKRMLALPPPAPAANQVKLAAVAVDLNVRLRSADMSAAMQERVFRHARALLDSNSDNNNNNKRLNPTHLALCLKKEFDLLYGPAWHCIVGKSFGSFVTHSSGGFVYFSIDKFSFLLFKTEVRPVAVNKSPLLLKFKTTILRPADTDQQGYPTTTVDKVVSSFKEEAYIKEVTPLQLSEDEVVDILTKPIKLTAFLKLRKLIGGSDGTLQSVLLGVSSCVESLRIWNYNKRKALHKQISSKRRELYGANTYVSAASWVCLRGLKKDFDNLLLEEEFYWH</sequence>
<gene>
    <name evidence="2" type="ORF">JRO89_XS11G0149900</name>
</gene>
<dbReference type="InterPro" id="IPR037177">
    <property type="entry name" value="DLC_sf"/>
</dbReference>
<reference evidence="2 3" key="1">
    <citation type="submission" date="2021-02" db="EMBL/GenBank/DDBJ databases">
        <title>Plant Genome Project.</title>
        <authorList>
            <person name="Zhang R.-G."/>
        </authorList>
    </citation>
    <scope>NUCLEOTIDE SEQUENCE [LARGE SCALE GENOMIC DNA]</scope>
    <source>
        <tissue evidence="2">Leaves</tissue>
    </source>
</reference>
<organism evidence="2 3">
    <name type="scientific">Xanthoceras sorbifolium</name>
    <dbReference type="NCBI Taxonomy" id="99658"/>
    <lineage>
        <taxon>Eukaryota</taxon>
        <taxon>Viridiplantae</taxon>
        <taxon>Streptophyta</taxon>
        <taxon>Embryophyta</taxon>
        <taxon>Tracheophyta</taxon>
        <taxon>Spermatophyta</taxon>
        <taxon>Magnoliopsida</taxon>
        <taxon>eudicotyledons</taxon>
        <taxon>Gunneridae</taxon>
        <taxon>Pentapetalae</taxon>
        <taxon>rosids</taxon>
        <taxon>malvids</taxon>
        <taxon>Sapindales</taxon>
        <taxon>Sapindaceae</taxon>
        <taxon>Xanthoceroideae</taxon>
        <taxon>Xanthoceras</taxon>
    </lineage>
</organism>
<dbReference type="Proteomes" id="UP000827721">
    <property type="component" value="Unassembled WGS sequence"/>
</dbReference>
<name>A0ABQ8HFK1_9ROSI</name>
<dbReference type="PANTHER" id="PTHR11886:SF56">
    <property type="entry name" value="OS02G0580400 PROTEIN"/>
    <property type="match status" value="1"/>
</dbReference>
<evidence type="ECO:0000313" key="3">
    <source>
        <dbReference type="Proteomes" id="UP000827721"/>
    </source>
</evidence>
<comment type="caution">
    <text evidence="2">The sequence shown here is derived from an EMBL/GenBank/DDBJ whole genome shotgun (WGS) entry which is preliminary data.</text>
</comment>
<evidence type="ECO:0000313" key="2">
    <source>
        <dbReference type="EMBL" id="KAH7557410.1"/>
    </source>
</evidence>
<dbReference type="Gene3D" id="3.30.740.10">
    <property type="entry name" value="Protein Inhibitor Of Neuronal Nitric Oxide Synthase"/>
    <property type="match status" value="1"/>
</dbReference>
<protein>
    <recommendedName>
        <fullName evidence="4">Dynein light chain</fullName>
    </recommendedName>
</protein>